<evidence type="ECO:0000259" key="1">
    <source>
        <dbReference type="Pfam" id="PF00078"/>
    </source>
</evidence>
<keyword evidence="2" id="KW-0695">RNA-directed DNA polymerase</keyword>
<dbReference type="GO" id="GO:0003964">
    <property type="term" value="F:RNA-directed DNA polymerase activity"/>
    <property type="evidence" value="ECO:0007669"/>
    <property type="project" value="UniProtKB-KW"/>
</dbReference>
<dbReference type="PANTHER" id="PTHR46890:SF50">
    <property type="entry name" value="RNA-DIRECTED DNA POLYMERASE, EUKARYOTA, REVERSE TRANSCRIPTASE ZINC-BINDING DOMAIN PROTEIN-RELATED"/>
    <property type="match status" value="1"/>
</dbReference>
<reference evidence="2 3" key="1">
    <citation type="journal article" date="2018" name="PLoS Genet.">
        <title>Population sequencing reveals clonal diversity and ancestral inbreeding in the grapevine cultivar Chardonnay.</title>
        <authorList>
            <person name="Roach M.J."/>
            <person name="Johnson D.L."/>
            <person name="Bohlmann J."/>
            <person name="van Vuuren H.J."/>
            <person name="Jones S.J."/>
            <person name="Pretorius I.S."/>
            <person name="Schmidt S.A."/>
            <person name="Borneman A.R."/>
        </authorList>
    </citation>
    <scope>NUCLEOTIDE SEQUENCE [LARGE SCALE GENOMIC DNA]</scope>
    <source>
        <strain evidence="3">cv. Chardonnay</strain>
        <tissue evidence="2">Leaf</tissue>
    </source>
</reference>
<dbReference type="InterPro" id="IPR000477">
    <property type="entry name" value="RT_dom"/>
</dbReference>
<organism evidence="2 3">
    <name type="scientific">Vitis vinifera</name>
    <name type="common">Grape</name>
    <dbReference type="NCBI Taxonomy" id="29760"/>
    <lineage>
        <taxon>Eukaryota</taxon>
        <taxon>Viridiplantae</taxon>
        <taxon>Streptophyta</taxon>
        <taxon>Embryophyta</taxon>
        <taxon>Tracheophyta</taxon>
        <taxon>Spermatophyta</taxon>
        <taxon>Magnoliopsida</taxon>
        <taxon>eudicotyledons</taxon>
        <taxon>Gunneridae</taxon>
        <taxon>Pentapetalae</taxon>
        <taxon>rosids</taxon>
        <taxon>Vitales</taxon>
        <taxon>Vitaceae</taxon>
        <taxon>Viteae</taxon>
        <taxon>Vitis</taxon>
    </lineage>
</organism>
<comment type="caution">
    <text evidence="2">The sequence shown here is derived from an EMBL/GenBank/DDBJ whole genome shotgun (WGS) entry which is preliminary data.</text>
</comment>
<gene>
    <name evidence="2" type="primary">LIN1_262</name>
    <name evidence="2" type="ORF">CK203_098081</name>
</gene>
<protein>
    <submittedName>
        <fullName evidence="2">LINE-1 reverse transcriptase-like</fullName>
    </submittedName>
</protein>
<dbReference type="InterPro" id="IPR052343">
    <property type="entry name" value="Retrotransposon-Effector_Assoc"/>
</dbReference>
<dbReference type="Proteomes" id="UP000288805">
    <property type="component" value="Unassembled WGS sequence"/>
</dbReference>
<feature type="domain" description="Reverse transcriptase" evidence="1">
    <location>
        <begin position="345"/>
        <end position="519"/>
    </location>
</feature>
<dbReference type="SUPFAM" id="SSF56672">
    <property type="entry name" value="DNA/RNA polymerases"/>
    <property type="match status" value="1"/>
</dbReference>
<dbReference type="EMBL" id="QGNW01001557">
    <property type="protein sequence ID" value="RVW36854.1"/>
    <property type="molecule type" value="Genomic_DNA"/>
</dbReference>
<accession>A0A438DN39</accession>
<evidence type="ECO:0000313" key="3">
    <source>
        <dbReference type="Proteomes" id="UP000288805"/>
    </source>
</evidence>
<name>A0A438DN39_VITVI</name>
<dbReference type="Pfam" id="PF00078">
    <property type="entry name" value="RVT_1"/>
    <property type="match status" value="1"/>
</dbReference>
<dbReference type="CDD" id="cd01650">
    <property type="entry name" value="RT_nLTR_like"/>
    <property type="match status" value="1"/>
</dbReference>
<proteinExistence type="predicted"/>
<keyword evidence="2" id="KW-0808">Transferase</keyword>
<dbReference type="InterPro" id="IPR043502">
    <property type="entry name" value="DNA/RNA_pol_sf"/>
</dbReference>
<evidence type="ECO:0000313" key="2">
    <source>
        <dbReference type="EMBL" id="RVW36854.1"/>
    </source>
</evidence>
<sequence>MERSKTDHALIEEAMRYGNVLDSWEKRASGSSPSLSFPFGRTPLREYYEFSGAVCEAVQGEILLCMVTTPGITEGASTTCWDLIEVNNGSNKERRVELCSAQSEPQEDRGWEENSWEDSSLARFRNMEDGFVWMFTGVYGFTREERECLERSKQGKLTTAARRFAQIVDELGLVDLPLQGALLTWNGGGGLRRGPSPFRFENMWLKVEGFKDLLRSWWQGIVVRDSASFRLATKLKEDVREGIANAFHQLVSEDSDWKADIEGLLLEHLSIQEAESLELAFFEEEIYFAFMEMNCDKAPGLNEFTVAFWKTCWDFVKEKILELFKEFYDQSFFAKSLNTTFLVLIPKKGGVEDLRDFRPISLLGGLYKLLAKVLANRLKKVIGKVVSLDQNAFVMGRQILDASLIAMSINWHFLMRIMQKMGWMWRCISTAKFSVLVSGVLTGFFSSSKGLRQGDPLSPCLFVMGMEVLSVLIRKVVDGGFLSGCRIRGRGRTMNISHLLFADDTVVFFGEVEEVEELAVELGYTMGSLPSSYLGLPLGVAHHKALSMWDGVEERVRRRLALWKRQYISKGRRITLIKSMLASMPLYQPFAPKKENLWKKVILVKYGQEGLGWRTNEANGTFGVGVWKEILKETNWCWENIEFKVGKGTKVKFWLIAGVALQRCPKAFPNYTPWLSIGMQRWTKCGLRILAKEANFRGGFSYLEGWRKWKIWVLRKRTTC</sequence>
<keyword evidence="2" id="KW-0548">Nucleotidyltransferase</keyword>
<dbReference type="PANTHER" id="PTHR46890">
    <property type="entry name" value="NON-LTR RETROLELEMENT REVERSE TRANSCRIPTASE-LIKE PROTEIN-RELATED"/>
    <property type="match status" value="1"/>
</dbReference>
<dbReference type="AlphaFoldDB" id="A0A438DN39"/>